<feature type="region of interest" description="Disordered" evidence="1">
    <location>
        <begin position="51"/>
        <end position="88"/>
    </location>
</feature>
<gene>
    <name evidence="2" type="ORF">AVEN_131544_1</name>
</gene>
<protein>
    <submittedName>
        <fullName evidence="2">Uncharacterized protein</fullName>
    </submittedName>
</protein>
<dbReference type="EMBL" id="BGPR01054988">
    <property type="protein sequence ID" value="GBO31650.1"/>
    <property type="molecule type" value="Genomic_DNA"/>
</dbReference>
<keyword evidence="3" id="KW-1185">Reference proteome</keyword>
<accession>A0A4Y2W687</accession>
<dbReference type="Proteomes" id="UP000499080">
    <property type="component" value="Unassembled WGS sequence"/>
</dbReference>
<sequence>MGYLLAGPSLEEIKSKITTERQGSSKPVAISHLGAPEEIKITSRAACRYRGPQEPKLGYSPWETPQERNKSKIRGRGGGRGPLTRREYSHLRGPLRGKIKVKIYSAG</sequence>
<comment type="caution">
    <text evidence="2">The sequence shown here is derived from an EMBL/GenBank/DDBJ whole genome shotgun (WGS) entry which is preliminary data.</text>
</comment>
<organism evidence="2 3">
    <name type="scientific">Araneus ventricosus</name>
    <name type="common">Orbweaver spider</name>
    <name type="synonym">Epeira ventricosa</name>
    <dbReference type="NCBI Taxonomy" id="182803"/>
    <lineage>
        <taxon>Eukaryota</taxon>
        <taxon>Metazoa</taxon>
        <taxon>Ecdysozoa</taxon>
        <taxon>Arthropoda</taxon>
        <taxon>Chelicerata</taxon>
        <taxon>Arachnida</taxon>
        <taxon>Araneae</taxon>
        <taxon>Araneomorphae</taxon>
        <taxon>Entelegynae</taxon>
        <taxon>Araneoidea</taxon>
        <taxon>Araneidae</taxon>
        <taxon>Araneus</taxon>
    </lineage>
</organism>
<dbReference type="AlphaFoldDB" id="A0A4Y2W687"/>
<proteinExistence type="predicted"/>
<evidence type="ECO:0000256" key="1">
    <source>
        <dbReference type="SAM" id="MobiDB-lite"/>
    </source>
</evidence>
<name>A0A4Y2W687_ARAVE</name>
<evidence type="ECO:0000313" key="3">
    <source>
        <dbReference type="Proteomes" id="UP000499080"/>
    </source>
</evidence>
<reference evidence="2 3" key="1">
    <citation type="journal article" date="2019" name="Sci. Rep.">
        <title>Orb-weaving spider Araneus ventricosus genome elucidates the spidroin gene catalogue.</title>
        <authorList>
            <person name="Kono N."/>
            <person name="Nakamura H."/>
            <person name="Ohtoshi R."/>
            <person name="Moran D.A.P."/>
            <person name="Shinohara A."/>
            <person name="Yoshida Y."/>
            <person name="Fujiwara M."/>
            <person name="Mori M."/>
            <person name="Tomita M."/>
            <person name="Arakawa K."/>
        </authorList>
    </citation>
    <scope>NUCLEOTIDE SEQUENCE [LARGE SCALE GENOMIC DNA]</scope>
</reference>
<evidence type="ECO:0000313" key="2">
    <source>
        <dbReference type="EMBL" id="GBO31650.1"/>
    </source>
</evidence>